<dbReference type="EMBL" id="SMBX01000002">
    <property type="protein sequence ID" value="TCV01847.1"/>
    <property type="molecule type" value="Genomic_DNA"/>
</dbReference>
<keyword evidence="7" id="KW-1185">Reference proteome</keyword>
<dbReference type="Proteomes" id="UP000294692">
    <property type="component" value="Unassembled WGS sequence"/>
</dbReference>
<dbReference type="InterPro" id="IPR011057">
    <property type="entry name" value="Mss4-like_sf"/>
</dbReference>
<evidence type="ECO:0000256" key="3">
    <source>
        <dbReference type="ARBA" id="ARBA00022833"/>
    </source>
</evidence>
<dbReference type="AlphaFoldDB" id="A0A4R3V9F1"/>
<proteinExistence type="inferred from homology"/>
<dbReference type="SUPFAM" id="SSF51316">
    <property type="entry name" value="Mss4-like"/>
    <property type="match status" value="1"/>
</dbReference>
<comment type="similarity">
    <text evidence="1">Belongs to the Gfa family.</text>
</comment>
<keyword evidence="4" id="KW-0456">Lyase</keyword>
<dbReference type="OrthoDB" id="327703at2"/>
<evidence type="ECO:0000259" key="5">
    <source>
        <dbReference type="PROSITE" id="PS51891"/>
    </source>
</evidence>
<dbReference type="GO" id="GO:0046872">
    <property type="term" value="F:metal ion binding"/>
    <property type="evidence" value="ECO:0007669"/>
    <property type="project" value="UniProtKB-KW"/>
</dbReference>
<evidence type="ECO:0000313" key="7">
    <source>
        <dbReference type="Proteomes" id="UP000294692"/>
    </source>
</evidence>
<sequence>MDKDASAQRFQGRCLCGAVTLTIRAEQPSMDVCHCNICRRWGGGPLMSIEQHDAPDIRGSEHVGIYASSDWAERGFCKQCGTHLFYRLKQGSFHAIPVGLFDEGDSWKFKQQIFIDQKPRNYQFADQTTVMTGQEVFDQWSASQG</sequence>
<comment type="caution">
    <text evidence="6">The sequence shown here is derived from an EMBL/GenBank/DDBJ whole genome shotgun (WGS) entry which is preliminary data.</text>
</comment>
<keyword evidence="2" id="KW-0479">Metal-binding</keyword>
<dbReference type="PROSITE" id="PS51891">
    <property type="entry name" value="CENP_V_GFA"/>
    <property type="match status" value="1"/>
</dbReference>
<dbReference type="PANTHER" id="PTHR33337">
    <property type="entry name" value="GFA DOMAIN-CONTAINING PROTEIN"/>
    <property type="match status" value="1"/>
</dbReference>
<gene>
    <name evidence="6" type="ORF">EV686_102561</name>
</gene>
<dbReference type="PANTHER" id="PTHR33337:SF40">
    <property type="entry name" value="CENP-V_GFA DOMAIN-CONTAINING PROTEIN-RELATED"/>
    <property type="match status" value="1"/>
</dbReference>
<evidence type="ECO:0000256" key="4">
    <source>
        <dbReference type="ARBA" id="ARBA00023239"/>
    </source>
</evidence>
<dbReference type="Gene3D" id="3.90.1590.10">
    <property type="entry name" value="glutathione-dependent formaldehyde- activating enzyme (gfa)"/>
    <property type="match status" value="1"/>
</dbReference>
<evidence type="ECO:0000256" key="1">
    <source>
        <dbReference type="ARBA" id="ARBA00005495"/>
    </source>
</evidence>
<evidence type="ECO:0000313" key="6">
    <source>
        <dbReference type="EMBL" id="TCV01847.1"/>
    </source>
</evidence>
<accession>A0A4R3V9F1</accession>
<dbReference type="Pfam" id="PF04828">
    <property type="entry name" value="GFA"/>
    <property type="match status" value="1"/>
</dbReference>
<dbReference type="InterPro" id="IPR006913">
    <property type="entry name" value="CENP-V/GFA"/>
</dbReference>
<evidence type="ECO:0000256" key="2">
    <source>
        <dbReference type="ARBA" id="ARBA00022723"/>
    </source>
</evidence>
<name>A0A4R3V9F1_9BURK</name>
<keyword evidence="3" id="KW-0862">Zinc</keyword>
<dbReference type="RefSeq" id="WP_132474688.1">
    <property type="nucleotide sequence ID" value="NZ_JBHRVM010000001.1"/>
</dbReference>
<organism evidence="6 7">
    <name type="scientific">Paracandidimonas soli</name>
    <dbReference type="NCBI Taxonomy" id="1917182"/>
    <lineage>
        <taxon>Bacteria</taxon>
        <taxon>Pseudomonadati</taxon>
        <taxon>Pseudomonadota</taxon>
        <taxon>Betaproteobacteria</taxon>
        <taxon>Burkholderiales</taxon>
        <taxon>Alcaligenaceae</taxon>
        <taxon>Paracandidimonas</taxon>
    </lineage>
</organism>
<reference evidence="6 7" key="1">
    <citation type="submission" date="2019-03" db="EMBL/GenBank/DDBJ databases">
        <title>Genomic Encyclopedia of Type Strains, Phase IV (KMG-IV): sequencing the most valuable type-strain genomes for metagenomic binning, comparative biology and taxonomic classification.</title>
        <authorList>
            <person name="Goeker M."/>
        </authorList>
    </citation>
    <scope>NUCLEOTIDE SEQUENCE [LARGE SCALE GENOMIC DNA]</scope>
    <source>
        <strain evidence="6 7">DSM 100048</strain>
    </source>
</reference>
<dbReference type="GO" id="GO:0016846">
    <property type="term" value="F:carbon-sulfur lyase activity"/>
    <property type="evidence" value="ECO:0007669"/>
    <property type="project" value="InterPro"/>
</dbReference>
<protein>
    <recommendedName>
        <fullName evidence="5">CENP-V/GFA domain-containing protein</fullName>
    </recommendedName>
</protein>
<feature type="domain" description="CENP-V/GFA" evidence="5">
    <location>
        <begin position="10"/>
        <end position="123"/>
    </location>
</feature>